<dbReference type="EMBL" id="QDKL01000003">
    <property type="protein sequence ID" value="RZF20930.1"/>
    <property type="molecule type" value="Genomic_DNA"/>
</dbReference>
<sequence length="234" mass="26223">MTDMPNNNETRKKENPFINLICNVVIPSVILTKFSSEEYLGQVNALIIALAFPLIYGAWDFISQRKFNWIAAIGLISVLLTGGIGLFQLNKTWMIVKETALPLVIGLFVLASQFTKKPLVKTLIEQIFDLEKIHQAMEEKNIKDDFDQKIYIAGFYFSCTFFLSAVLNYVLAVIVLKGSPGSVEFNESLGRMTALSFPVISIPTVIATGFIIFGLVNYIKKQTDLPLEAMVKQQ</sequence>
<reference evidence="3" key="1">
    <citation type="journal article" date="2019" name="Int. J. Syst. Evol. Microbiol.">
        <title>Halobacteriovorax valvorus sp. nov., a novel prokaryotic predator isolated from coastal seawater of China.</title>
        <authorList>
            <person name="Chen M.-X."/>
        </authorList>
    </citation>
    <scope>NUCLEOTIDE SEQUENCE [LARGE SCALE GENOMIC DNA]</scope>
    <source>
        <strain evidence="3">BL9</strain>
    </source>
</reference>
<evidence type="ECO:0000256" key="1">
    <source>
        <dbReference type="SAM" id="Phobius"/>
    </source>
</evidence>
<dbReference type="Proteomes" id="UP000443582">
    <property type="component" value="Unassembled WGS sequence"/>
</dbReference>
<organism evidence="2 3">
    <name type="scientific">Halobacteriovorax vibrionivorans</name>
    <dbReference type="NCBI Taxonomy" id="2152716"/>
    <lineage>
        <taxon>Bacteria</taxon>
        <taxon>Pseudomonadati</taxon>
        <taxon>Bdellovibrionota</taxon>
        <taxon>Bacteriovoracia</taxon>
        <taxon>Bacteriovoracales</taxon>
        <taxon>Halobacteriovoraceae</taxon>
        <taxon>Halobacteriovorax</taxon>
    </lineage>
</organism>
<comment type="caution">
    <text evidence="2">The sequence shown here is derived from an EMBL/GenBank/DDBJ whole genome shotgun (WGS) entry which is preliminary data.</text>
</comment>
<protein>
    <submittedName>
        <fullName evidence="2">MFS transporter</fullName>
    </submittedName>
</protein>
<accession>A0ABY0IEK4</accession>
<feature type="transmembrane region" description="Helical" evidence="1">
    <location>
        <begin position="42"/>
        <end position="62"/>
    </location>
</feature>
<keyword evidence="1" id="KW-0812">Transmembrane</keyword>
<feature type="transmembrane region" description="Helical" evidence="1">
    <location>
        <begin position="150"/>
        <end position="175"/>
    </location>
</feature>
<gene>
    <name evidence="2" type="ORF">DAY19_13170</name>
</gene>
<name>A0ABY0IEK4_9BACT</name>
<dbReference type="InterPro" id="IPR006008">
    <property type="entry name" value="YciB"/>
</dbReference>
<dbReference type="Pfam" id="PF04279">
    <property type="entry name" value="IspA"/>
    <property type="match status" value="1"/>
</dbReference>
<evidence type="ECO:0000313" key="3">
    <source>
        <dbReference type="Proteomes" id="UP000443582"/>
    </source>
</evidence>
<keyword evidence="1" id="KW-0472">Membrane</keyword>
<feature type="transmembrane region" description="Helical" evidence="1">
    <location>
        <begin position="69"/>
        <end position="87"/>
    </location>
</feature>
<dbReference type="NCBIfam" id="NF041646">
    <property type="entry name" value="VC0807_fam"/>
    <property type="match status" value="1"/>
</dbReference>
<keyword evidence="3" id="KW-1185">Reference proteome</keyword>
<feature type="transmembrane region" description="Helical" evidence="1">
    <location>
        <begin position="195"/>
        <end position="216"/>
    </location>
</feature>
<proteinExistence type="predicted"/>
<evidence type="ECO:0000313" key="2">
    <source>
        <dbReference type="EMBL" id="RZF20930.1"/>
    </source>
</evidence>
<dbReference type="RefSeq" id="WP_115363226.1">
    <property type="nucleotide sequence ID" value="NZ_QDKL01000003.1"/>
</dbReference>
<keyword evidence="1" id="KW-1133">Transmembrane helix</keyword>